<keyword evidence="3" id="KW-0653">Protein transport</keyword>
<dbReference type="GO" id="GO:0005768">
    <property type="term" value="C:endosome"/>
    <property type="evidence" value="ECO:0007669"/>
    <property type="project" value="TreeGrafter"/>
</dbReference>
<evidence type="ECO:0000256" key="5">
    <source>
        <dbReference type="ARBA" id="ARBA00023136"/>
    </source>
</evidence>
<organism evidence="10 11">
    <name type="scientific">Eeniella nana</name>
    <name type="common">Yeast</name>
    <name type="synonym">Brettanomyces nanus</name>
    <dbReference type="NCBI Taxonomy" id="13502"/>
    <lineage>
        <taxon>Eukaryota</taxon>
        <taxon>Fungi</taxon>
        <taxon>Dikarya</taxon>
        <taxon>Ascomycota</taxon>
        <taxon>Saccharomycotina</taxon>
        <taxon>Pichiomycetes</taxon>
        <taxon>Pichiales</taxon>
        <taxon>Pichiaceae</taxon>
        <taxon>Brettanomyces</taxon>
    </lineage>
</organism>
<dbReference type="Proteomes" id="UP000662931">
    <property type="component" value="Chromosome 3"/>
</dbReference>
<dbReference type="GO" id="GO:0000139">
    <property type="term" value="C:Golgi membrane"/>
    <property type="evidence" value="ECO:0007669"/>
    <property type="project" value="UniProtKB-SubCell"/>
</dbReference>
<dbReference type="Pfam" id="PF24598">
    <property type="entry name" value="DOP1_C"/>
    <property type="match status" value="1"/>
</dbReference>
<keyword evidence="4" id="KW-0333">Golgi apparatus</keyword>
<dbReference type="RefSeq" id="XP_038779374.1">
    <property type="nucleotide sequence ID" value="XM_038923446.1"/>
</dbReference>
<evidence type="ECO:0000256" key="4">
    <source>
        <dbReference type="ARBA" id="ARBA00023034"/>
    </source>
</evidence>
<dbReference type="SUPFAM" id="SSF48371">
    <property type="entry name" value="ARM repeat"/>
    <property type="match status" value="1"/>
</dbReference>
<comment type="subcellular location">
    <subcellularLocation>
        <location evidence="1">Golgi apparatus membrane</location>
        <topology evidence="1">Peripheral membrane protein</topology>
    </subcellularLocation>
</comment>
<reference evidence="10" key="1">
    <citation type="submission" date="2020-10" db="EMBL/GenBank/DDBJ databases">
        <authorList>
            <person name="Roach M.J.R."/>
        </authorList>
    </citation>
    <scope>NUCLEOTIDE SEQUENCE</scope>
    <source>
        <strain evidence="10">CBS 1945</strain>
    </source>
</reference>
<feature type="domain" description="DOP1-like middle TPR" evidence="8">
    <location>
        <begin position="374"/>
        <end position="571"/>
    </location>
</feature>
<dbReference type="GO" id="GO:0006895">
    <property type="term" value="P:Golgi to endosome transport"/>
    <property type="evidence" value="ECO:0007669"/>
    <property type="project" value="InterPro"/>
</dbReference>
<dbReference type="GO" id="GO:0015031">
    <property type="term" value="P:protein transport"/>
    <property type="evidence" value="ECO:0007669"/>
    <property type="project" value="UniProtKB-KW"/>
</dbReference>
<dbReference type="Pfam" id="PF24597">
    <property type="entry name" value="TPR_DOP1_M"/>
    <property type="match status" value="1"/>
</dbReference>
<dbReference type="GeneID" id="62196572"/>
<dbReference type="InterPro" id="IPR056457">
    <property type="entry name" value="DOP1_C"/>
</dbReference>
<keyword evidence="11" id="KW-1185">Reference proteome</keyword>
<dbReference type="InterPro" id="IPR007249">
    <property type="entry name" value="DOP1_N"/>
</dbReference>
<evidence type="ECO:0000256" key="2">
    <source>
        <dbReference type="ARBA" id="ARBA00022448"/>
    </source>
</evidence>
<dbReference type="KEGG" id="bnn:FOA43_003171"/>
<evidence type="ECO:0000259" key="7">
    <source>
        <dbReference type="Pfam" id="PF04118"/>
    </source>
</evidence>
<evidence type="ECO:0008006" key="12">
    <source>
        <dbReference type="Google" id="ProtNLM"/>
    </source>
</evidence>
<evidence type="ECO:0000313" key="11">
    <source>
        <dbReference type="Proteomes" id="UP000662931"/>
    </source>
</evidence>
<evidence type="ECO:0000259" key="8">
    <source>
        <dbReference type="Pfam" id="PF24597"/>
    </source>
</evidence>
<evidence type="ECO:0000256" key="1">
    <source>
        <dbReference type="ARBA" id="ARBA00004395"/>
    </source>
</evidence>
<evidence type="ECO:0000256" key="3">
    <source>
        <dbReference type="ARBA" id="ARBA00022927"/>
    </source>
</evidence>
<gene>
    <name evidence="10" type="ORF">FOA43_003171</name>
</gene>
<dbReference type="InterPro" id="IPR040314">
    <property type="entry name" value="DOP1"/>
</dbReference>
<dbReference type="PANTHER" id="PTHR14042:SF24">
    <property type="entry name" value="PROTEIN DOPEY-1 HOMOLOG"/>
    <property type="match status" value="1"/>
</dbReference>
<keyword evidence="5" id="KW-0472">Membrane</keyword>
<feature type="domain" description="DOP1-like C-terminal" evidence="9">
    <location>
        <begin position="1295"/>
        <end position="1782"/>
    </location>
</feature>
<feature type="domain" description="DOP1 N-terminal" evidence="7">
    <location>
        <begin position="41"/>
        <end position="349"/>
    </location>
</feature>
<dbReference type="InterPro" id="IPR016024">
    <property type="entry name" value="ARM-type_fold"/>
</dbReference>
<dbReference type="OrthoDB" id="297643at2759"/>
<sequence>MTSSSSSSHLKGSSFLRSISPLPLFLGRGAETRNDSKKLTSKEKKYVGNIERALAAFESVDEWADYISFLGKLQRALQSNPDPHANNWIPHEFDVSKTLAQCISPKLPSGVHLKTIEVYRTIFDILGQDQLSVQVQLWIPGVLPLMSYASISVKPELIGLYTQYLTNIDPKFLRTIFKPLLLSLLPALDDTTSEFFDSVLTLIDSFRTKVHDDIHFWQCIFLCIITSPDKRTGAMEFCFKRLPDFNTANDCKDREETLKQLSQEARDCVMPESGLLIRAFCQGLRDDNLFVQRGFFDLLLSKLQLRSSTLQCLANEEDIELLILSASETVLRRDMSLNRRLWNWILGPENAATTLTTPVTVESSATTVTSMSQYFDKYGFKYFSRAIFSLINGTATSEPVYKQNIKVCRIAVAVMDRWEIGQLIVPKILVPIVKAAKLVLDTRPLKEFDELLKSANVFFDGIETISIWSDVYRLVKNGDVDLVMFILKNFHIEDEDMIVTHIPLLGLAIMCLYPQEENKQWLELLKNTLEFIPQRALLPLDHSDRKYLDDTSRYNDPSLADDILHHLDKYYSRANSSEEVDNESDSTPERPFNAADLSALYLGLIGNITCRLLRQKRANDFYNFCELLGQLLETIPSGELIWQNPTLLNALQRIDPKSLLDSEIPIAFGAAIMFKHIARGLSKLEMSRLLKVVIGLLWKCLIHPSGRYQVEAVRKLWDLEISVDPHYIEAGISSLFLLSDESTRIRAFNILWTQSASFNETDSILSRPLYIILDGLNSDNNVFSVLIAKWLQNTLISGTLNRIFKICCSGLLSHHEFIFSSKFANNENDDFALFAYELTILYKLLTILPHEILPVFNSELCVIDNDSEMGIISANEWNISTYKSLALAILKQFISIDPPKGVEEFQLFCSCVKLSLDLMGLLMDGSEQDFDATLSMLTEVCQRKIPGDEDHLLGACYLSTIVRLMKISSKNQLKVALFEIPKGSKKSSRFLEFVSSGITNSVTSMEFHSWMVLIQETSQYYSELVFGITTGLTECICNKMEELFALNKRYFTDLGEDTVTDVDDSICELIGGLQSLLIRSHKYLSYLLSGSLAYGNTDSSDNSGSQVPGFFGSMIQGVFQVEAPTDKGEIHRRKILLLKALKKSVVTVYGVWLWSDENSKVRAEITNSANEAMAPGLATGEMLDNEKPPFLSFTRSVKYNASKLKFRSKKLLECVYSIEPMETLETLIRCYVARKGGKDRYSAFKIIHILDGSKLQTTLHYMINSLVSRVSITSLEPEKRSLLLTNLSASNISHFLVEYVKTLSSDAMEDSWEDLLRLMKEASSGSSSYRMIYPDILEFAALVGSRLSQTNFGDQKKVKREIVDSFTKILNIALSAKFLQQYDDGINSTSSVDLLTAVGLKEGESGQLESEPSVKLRSGKIVVRDDLSYALVVAIPLIPIIVNDVDKRTTCFTSIANSVAIPLAKHSISELTSPAVIALFKVMGEVKEMSSLRIWKNLCYDILNDSDFFSLDVRNHKEWNGIFKSWITHEPEKLGELIMKLSAYLGTNAAANIFNWSDSESNAGANDLKRIAYLIMVCPKDEFINSDPALQERLIELFASSNNTSLKPYIFLVIRMMIVKFSQIHLSTFWPTIYTELERVFHNLLEKLLELKFDDDVLGIDHSKIDLSVFDNNLILQACKLLDYLLVLGLEEFQLSEWLFVNDNSDVAYGREDGCSAILSLIDRISSMKNLKMVEMKSSISITSSVLDSKTKRPLLYMVKQVSRIFELKPFFDKLSVYKYESDSEMKQVDWAAIEEDLLTDIFD</sequence>
<dbReference type="EMBL" id="CP064814">
    <property type="protein sequence ID" value="QPG75809.1"/>
    <property type="molecule type" value="Genomic_DNA"/>
</dbReference>
<evidence type="ECO:0000256" key="6">
    <source>
        <dbReference type="ARBA" id="ARBA00046326"/>
    </source>
</evidence>
<name>A0A875S7Y0_EENNA</name>
<dbReference type="GO" id="GO:0005802">
    <property type="term" value="C:trans-Golgi network"/>
    <property type="evidence" value="ECO:0007669"/>
    <property type="project" value="TreeGrafter"/>
</dbReference>
<evidence type="ECO:0000313" key="10">
    <source>
        <dbReference type="EMBL" id="QPG75809.1"/>
    </source>
</evidence>
<proteinExistence type="inferred from homology"/>
<dbReference type="PANTHER" id="PTHR14042">
    <property type="entry name" value="DOPEY-RELATED"/>
    <property type="match status" value="1"/>
</dbReference>
<evidence type="ECO:0000259" key="9">
    <source>
        <dbReference type="Pfam" id="PF24598"/>
    </source>
</evidence>
<dbReference type="InterPro" id="IPR056458">
    <property type="entry name" value="TPR_DOP1_M"/>
</dbReference>
<accession>A0A875S7Y0</accession>
<comment type="similarity">
    <text evidence="6">Belongs to the DOP1 family.</text>
</comment>
<keyword evidence="2" id="KW-0813">Transport</keyword>
<dbReference type="Pfam" id="PF04118">
    <property type="entry name" value="Dopey_N"/>
    <property type="match status" value="1"/>
</dbReference>
<dbReference type="GO" id="GO:0005829">
    <property type="term" value="C:cytosol"/>
    <property type="evidence" value="ECO:0007669"/>
    <property type="project" value="GOC"/>
</dbReference>
<protein>
    <recommendedName>
        <fullName evidence="12">Dopey N-terminal domain-containing protein</fullName>
    </recommendedName>
</protein>